<gene>
    <name evidence="3" type="ORF">PAC_01666</name>
</gene>
<dbReference type="OrthoDB" id="3226064at2759"/>
<dbReference type="PROSITE" id="PS50181">
    <property type="entry name" value="FBOX"/>
    <property type="match status" value="1"/>
</dbReference>
<dbReference type="STRING" id="576137.A0A1L7WG96"/>
<feature type="region of interest" description="Disordered" evidence="1">
    <location>
        <begin position="488"/>
        <end position="521"/>
    </location>
</feature>
<keyword evidence="4" id="KW-1185">Reference proteome</keyword>
<evidence type="ECO:0000256" key="1">
    <source>
        <dbReference type="SAM" id="MobiDB-lite"/>
    </source>
</evidence>
<dbReference type="CDD" id="cd09917">
    <property type="entry name" value="F-box_SF"/>
    <property type="match status" value="1"/>
</dbReference>
<proteinExistence type="predicted"/>
<dbReference type="InterPro" id="IPR036047">
    <property type="entry name" value="F-box-like_dom_sf"/>
</dbReference>
<dbReference type="Gene3D" id="1.20.1280.50">
    <property type="match status" value="1"/>
</dbReference>
<evidence type="ECO:0000313" key="3">
    <source>
        <dbReference type="EMBL" id="CZR51789.1"/>
    </source>
</evidence>
<feature type="compositionally biased region" description="Basic and acidic residues" evidence="1">
    <location>
        <begin position="266"/>
        <end position="277"/>
    </location>
</feature>
<accession>A0A1L7WG96</accession>
<dbReference type="InterPro" id="IPR001810">
    <property type="entry name" value="F-box_dom"/>
</dbReference>
<dbReference type="SMART" id="SM00256">
    <property type="entry name" value="FBOX"/>
    <property type="match status" value="1"/>
</dbReference>
<dbReference type="Proteomes" id="UP000184330">
    <property type="component" value="Unassembled WGS sequence"/>
</dbReference>
<dbReference type="EMBL" id="FJOG01000002">
    <property type="protein sequence ID" value="CZR51789.1"/>
    <property type="molecule type" value="Genomic_DNA"/>
</dbReference>
<dbReference type="AlphaFoldDB" id="A0A1L7WG96"/>
<dbReference type="Pfam" id="PF12937">
    <property type="entry name" value="F-box-like"/>
    <property type="match status" value="1"/>
</dbReference>
<evidence type="ECO:0000259" key="2">
    <source>
        <dbReference type="PROSITE" id="PS50181"/>
    </source>
</evidence>
<feature type="compositionally biased region" description="Acidic residues" evidence="1">
    <location>
        <begin position="488"/>
        <end position="507"/>
    </location>
</feature>
<protein>
    <recommendedName>
        <fullName evidence="2">F-box domain-containing protein</fullName>
    </recommendedName>
</protein>
<name>A0A1L7WG96_9HELO</name>
<sequence>MANTLIALPNEILHNIFKYVDPRDLAQVFLTCKVMRKFSDDAVLFREVYCEVLDEPAKDFTPANLNYKQELIKFCQVRDILQSDKPVEEKLSKLPLVSTFLTQACYTSSPTSSRNIRHMKSWFDDKSRQPILRDNIESFLCQSSTFFRARHQDNTLARIPFSDRQASAKLHCYYGVPIFPPRTRRWDNTYPYAVSMVYDLRNYTEESKWGPYRQDGMCTVDWEKMEAVMIVLGHNMHTYSRQSHMRGPKIWKDSFGGIAPNSFFDKGKIEGRDGDKKGKGKGKRREGEDDIRRSLLLPGMEDPYNITGTWTRIVCFLDFHDLFAYNFTTGQPEDGQPRPPLSTTEAIRLITMELHTTKIEAPGPDDGQDLPIVHFEGISRSSMNTSWDPNASSTITGTVRLTKEGEVRWKTVSVYAGEERWASEGIQVGGIRSARGVLGHWFDKDHDIHGPAGPTAFWKSSDEFESENEYHDDHSELMYHEVYIDEDEVEEEIEGEEGEGENEENEEYGVSGGLVGSDLANEDNEAAYQEIMVVILQHMAQHAANGSGGQSSSE</sequence>
<dbReference type="SUPFAM" id="SSF81383">
    <property type="entry name" value="F-box domain"/>
    <property type="match status" value="1"/>
</dbReference>
<feature type="region of interest" description="Disordered" evidence="1">
    <location>
        <begin position="266"/>
        <end position="290"/>
    </location>
</feature>
<organism evidence="3 4">
    <name type="scientific">Phialocephala subalpina</name>
    <dbReference type="NCBI Taxonomy" id="576137"/>
    <lineage>
        <taxon>Eukaryota</taxon>
        <taxon>Fungi</taxon>
        <taxon>Dikarya</taxon>
        <taxon>Ascomycota</taxon>
        <taxon>Pezizomycotina</taxon>
        <taxon>Leotiomycetes</taxon>
        <taxon>Helotiales</taxon>
        <taxon>Mollisiaceae</taxon>
        <taxon>Phialocephala</taxon>
        <taxon>Phialocephala fortinii species complex</taxon>
    </lineage>
</organism>
<evidence type="ECO:0000313" key="4">
    <source>
        <dbReference type="Proteomes" id="UP000184330"/>
    </source>
</evidence>
<reference evidence="3 4" key="1">
    <citation type="submission" date="2016-03" db="EMBL/GenBank/DDBJ databases">
        <authorList>
            <person name="Ploux O."/>
        </authorList>
    </citation>
    <scope>NUCLEOTIDE SEQUENCE [LARGE SCALE GENOMIC DNA]</scope>
    <source>
        <strain evidence="3 4">UAMH 11012</strain>
    </source>
</reference>
<feature type="domain" description="F-box" evidence="2">
    <location>
        <begin position="2"/>
        <end position="48"/>
    </location>
</feature>